<proteinExistence type="predicted"/>
<gene>
    <name evidence="1" type="ORF">H8Z82_10470</name>
</gene>
<keyword evidence="2" id="KW-1185">Reference proteome</keyword>
<protein>
    <submittedName>
        <fullName evidence="1">Uncharacterized protein</fullName>
    </submittedName>
</protein>
<reference evidence="1 2" key="1">
    <citation type="submission" date="2020-08" db="EMBL/GenBank/DDBJ databases">
        <title>Genome public.</title>
        <authorList>
            <person name="Liu C."/>
            <person name="Sun Q."/>
        </authorList>
    </citation>
    <scope>NUCLEOTIDE SEQUENCE [LARGE SCALE GENOMIC DNA]</scope>
    <source>
        <strain evidence="1 2">M29</strain>
    </source>
</reference>
<organism evidence="1 2">
    <name type="scientific">Blautia difficilis</name>
    <dbReference type="NCBI Taxonomy" id="2763027"/>
    <lineage>
        <taxon>Bacteria</taxon>
        <taxon>Bacillati</taxon>
        <taxon>Bacillota</taxon>
        <taxon>Clostridia</taxon>
        <taxon>Lachnospirales</taxon>
        <taxon>Lachnospiraceae</taxon>
        <taxon>Blautia</taxon>
    </lineage>
</organism>
<sequence length="61" mass="6708">MPVGKESIKRAANAGAKKTVKRSVISTQDAEKLEAVFVTEDRKESIDGPVHIKDELPVYLL</sequence>
<dbReference type="Proteomes" id="UP000649826">
    <property type="component" value="Unassembled WGS sequence"/>
</dbReference>
<evidence type="ECO:0000313" key="1">
    <source>
        <dbReference type="EMBL" id="MBC5780073.1"/>
    </source>
</evidence>
<comment type="caution">
    <text evidence="1">The sequence shown here is derived from an EMBL/GenBank/DDBJ whole genome shotgun (WGS) entry which is preliminary data.</text>
</comment>
<dbReference type="EMBL" id="JACOQG010000016">
    <property type="protein sequence ID" value="MBC5780073.1"/>
    <property type="molecule type" value="Genomic_DNA"/>
</dbReference>
<dbReference type="RefSeq" id="WP_019160308.1">
    <property type="nucleotide sequence ID" value="NZ_JACOQG010000016.1"/>
</dbReference>
<evidence type="ECO:0000313" key="2">
    <source>
        <dbReference type="Proteomes" id="UP000649826"/>
    </source>
</evidence>
<accession>A0ABR7IJ78</accession>
<name>A0ABR7IJ78_9FIRM</name>